<organism evidence="2">
    <name type="scientific">Arundo donax</name>
    <name type="common">Giant reed</name>
    <name type="synonym">Donax arundinaceus</name>
    <dbReference type="NCBI Taxonomy" id="35708"/>
    <lineage>
        <taxon>Eukaryota</taxon>
        <taxon>Viridiplantae</taxon>
        <taxon>Streptophyta</taxon>
        <taxon>Embryophyta</taxon>
        <taxon>Tracheophyta</taxon>
        <taxon>Spermatophyta</taxon>
        <taxon>Magnoliopsida</taxon>
        <taxon>Liliopsida</taxon>
        <taxon>Poales</taxon>
        <taxon>Poaceae</taxon>
        <taxon>PACMAD clade</taxon>
        <taxon>Arundinoideae</taxon>
        <taxon>Arundineae</taxon>
        <taxon>Arundo</taxon>
    </lineage>
</organism>
<evidence type="ECO:0000256" key="1">
    <source>
        <dbReference type="SAM" id="Phobius"/>
    </source>
</evidence>
<sequence length="70" mass="8612">MLPCFFSYQSRTLPCFFSYQSRTNLYFFVFTCYITLLYVQVPHWHSPYLFPWFSYYGQKLVIHLVGHSFF</sequence>
<accession>A0A0A9DIR5</accession>
<name>A0A0A9DIR5_ARUDO</name>
<keyword evidence="1" id="KW-0472">Membrane</keyword>
<feature type="transmembrane region" description="Helical" evidence="1">
    <location>
        <begin position="25"/>
        <end position="45"/>
    </location>
</feature>
<reference evidence="2" key="1">
    <citation type="submission" date="2014-09" db="EMBL/GenBank/DDBJ databases">
        <authorList>
            <person name="Magalhaes I.L.F."/>
            <person name="Oliveira U."/>
            <person name="Santos F.R."/>
            <person name="Vidigal T.H.D.A."/>
            <person name="Brescovit A.D."/>
            <person name="Santos A.J."/>
        </authorList>
    </citation>
    <scope>NUCLEOTIDE SEQUENCE</scope>
    <source>
        <tissue evidence="2">Shoot tissue taken approximately 20 cm above the soil surface</tissue>
    </source>
</reference>
<evidence type="ECO:0000313" key="2">
    <source>
        <dbReference type="EMBL" id="JAD85550.1"/>
    </source>
</evidence>
<dbReference type="EMBL" id="GBRH01212345">
    <property type="protein sequence ID" value="JAD85550.1"/>
    <property type="molecule type" value="Transcribed_RNA"/>
</dbReference>
<protein>
    <submittedName>
        <fullName evidence="2">Uncharacterized protein</fullName>
    </submittedName>
</protein>
<dbReference type="AlphaFoldDB" id="A0A0A9DIR5"/>
<reference evidence="2" key="2">
    <citation type="journal article" date="2015" name="Data Brief">
        <title>Shoot transcriptome of the giant reed, Arundo donax.</title>
        <authorList>
            <person name="Barrero R.A."/>
            <person name="Guerrero F.D."/>
            <person name="Moolhuijzen P."/>
            <person name="Goolsby J.A."/>
            <person name="Tidwell J."/>
            <person name="Bellgard S.E."/>
            <person name="Bellgard M.I."/>
        </authorList>
    </citation>
    <scope>NUCLEOTIDE SEQUENCE</scope>
    <source>
        <tissue evidence="2">Shoot tissue taken approximately 20 cm above the soil surface</tissue>
    </source>
</reference>
<proteinExistence type="predicted"/>
<keyword evidence="1" id="KW-1133">Transmembrane helix</keyword>
<keyword evidence="1" id="KW-0812">Transmembrane</keyword>